<evidence type="ECO:0000256" key="1">
    <source>
        <dbReference type="SAM" id="MobiDB-lite"/>
    </source>
</evidence>
<feature type="transmembrane region" description="Helical" evidence="2">
    <location>
        <begin position="714"/>
        <end position="733"/>
    </location>
</feature>
<feature type="transmembrane region" description="Helical" evidence="2">
    <location>
        <begin position="667"/>
        <end position="693"/>
    </location>
</feature>
<feature type="transmembrane region" description="Helical" evidence="2">
    <location>
        <begin position="328"/>
        <end position="346"/>
    </location>
</feature>
<proteinExistence type="predicted"/>
<dbReference type="EMBL" id="JAHUZE010000004">
    <property type="protein sequence ID" value="MBV7380494.1"/>
    <property type="molecule type" value="Genomic_DNA"/>
</dbReference>
<keyword evidence="2" id="KW-0472">Membrane</keyword>
<feature type="transmembrane region" description="Helical" evidence="2">
    <location>
        <begin position="739"/>
        <end position="759"/>
    </location>
</feature>
<gene>
    <name evidence="3" type="ORF">KJP28_16335</name>
</gene>
<protein>
    <submittedName>
        <fullName evidence="3">Uncharacterized protein</fullName>
    </submittedName>
</protein>
<keyword evidence="2" id="KW-0812">Transmembrane</keyword>
<feature type="region of interest" description="Disordered" evidence="1">
    <location>
        <begin position="223"/>
        <end position="243"/>
    </location>
</feature>
<name>A0ABS6T5K7_9RHOB</name>
<dbReference type="Proteomes" id="UP000756530">
    <property type="component" value="Unassembled WGS sequence"/>
</dbReference>
<organism evidence="3 4">
    <name type="scientific">Maritimibacter dapengensis</name>
    <dbReference type="NCBI Taxonomy" id="2836868"/>
    <lineage>
        <taxon>Bacteria</taxon>
        <taxon>Pseudomonadati</taxon>
        <taxon>Pseudomonadota</taxon>
        <taxon>Alphaproteobacteria</taxon>
        <taxon>Rhodobacterales</taxon>
        <taxon>Roseobacteraceae</taxon>
        <taxon>Maritimibacter</taxon>
    </lineage>
</organism>
<feature type="transmembrane region" description="Helical" evidence="2">
    <location>
        <begin position="512"/>
        <end position="530"/>
    </location>
</feature>
<accession>A0ABS6T5K7</accession>
<keyword evidence="2" id="KW-1133">Transmembrane helix</keyword>
<evidence type="ECO:0000313" key="4">
    <source>
        <dbReference type="Proteomes" id="UP000756530"/>
    </source>
</evidence>
<evidence type="ECO:0000313" key="3">
    <source>
        <dbReference type="EMBL" id="MBV7380494.1"/>
    </source>
</evidence>
<feature type="transmembrane region" description="Helical" evidence="2">
    <location>
        <begin position="627"/>
        <end position="647"/>
    </location>
</feature>
<feature type="transmembrane region" description="Helical" evidence="2">
    <location>
        <begin position="427"/>
        <end position="445"/>
    </location>
</feature>
<evidence type="ECO:0000256" key="2">
    <source>
        <dbReference type="SAM" id="Phobius"/>
    </source>
</evidence>
<sequence>MRLIILLFTLPWWLYFPMAAGIFYIGDLAFDQQVDRQARYTEALALGIPELVDLSEYSATSHRNPAFEVNVNGWINTDYNYNLIQRTNGVKTSERHMYVLFGEGDGRDSRIVKAAMLLTPQEKDTFINRMDEFVSGSRNGDHTFRFNGFAYDTASMSSMANEALAEQGLTKGDEFFFLEPFLNGREAALAPVEDGPENTRRTARLLAALAFLYGIARKVLKSSPKRATASEPDPMEATRSYAPKAPGGANKAYDYDYAFAAKQRDVGLSQNVTPDSPLGRIAMRNAQAQAHAEPTAPERFEADTSSQFLSMRGEYVETRKRGGPPIRLLVLGVIACGLFLPAVKVLDLELGLNTAPTANTTQAPIVTEVANDPAPDGAPIVENVTNDPALAAAPDAATPVESATADNPVVETSGAGAESIFDKVTGFFSPFLIFVIIAALFIMKARRDATAAQRKPAARAPLTFAPDPAEAEAQRKARAATQPALLHPHDAAAKRLVEESWTGFIRSAKRSAIAYGVIGGGGFGVSVLLASTGDEVFAGIVNMFSTVGLFLATPVVGIVLLVKYLKYRAAAKSVGTDIIEPSVGPARIPDAIPSIAASSEADFEPQTPVDEEVPSAKVGFGTRVARMLVLLAFLAITGLLVAHRFQFAEHPLVADRPFAFLFDGEALAAQLGISQLALYGGAIAAFVVLGLIFARLANAKATPRQSESARTSPMAVMAIVAALGVLGFLGWEFMTANEIMPYPSVGGIAGALIGGAWGVRRFNARKAAQTEVTHTGPTAIPTTAKPATKVSDTLQGSRAWVRQTARTAPASARHVTVNPRKKMRVDPFEKLAMEARGQL</sequence>
<keyword evidence="4" id="KW-1185">Reference proteome</keyword>
<comment type="caution">
    <text evidence="3">The sequence shown here is derived from an EMBL/GenBank/DDBJ whole genome shotgun (WGS) entry which is preliminary data.</text>
</comment>
<dbReference type="RefSeq" id="WP_218393700.1">
    <property type="nucleotide sequence ID" value="NZ_JAHUZE010000004.1"/>
</dbReference>
<reference evidence="3 4" key="1">
    <citation type="submission" date="2021-05" db="EMBL/GenBank/DDBJ databases">
        <title>Culturable bacteria isolated from Daya Bay.</title>
        <authorList>
            <person name="Zheng W."/>
            <person name="Yu S."/>
            <person name="Huang Y."/>
        </authorList>
    </citation>
    <scope>NUCLEOTIDE SEQUENCE [LARGE SCALE GENOMIC DNA]</scope>
    <source>
        <strain evidence="3 4">DP4N28-5</strain>
    </source>
</reference>
<feature type="transmembrane region" description="Helical" evidence="2">
    <location>
        <begin position="536"/>
        <end position="562"/>
    </location>
</feature>